<dbReference type="PANTHER" id="PTHR11707:SF28">
    <property type="entry name" value="60 KDA LYSOPHOSPHOLIPASE"/>
    <property type="match status" value="1"/>
</dbReference>
<dbReference type="STRING" id="1524254.PHACT_10585"/>
<dbReference type="Pfam" id="PF17763">
    <property type="entry name" value="Asparaginase_C"/>
    <property type="match status" value="1"/>
</dbReference>
<accession>A0A1E8CM73</accession>
<evidence type="ECO:0000256" key="3">
    <source>
        <dbReference type="ARBA" id="ARBA00022801"/>
    </source>
</evidence>
<dbReference type="InterPro" id="IPR027474">
    <property type="entry name" value="L-asparaginase_N"/>
</dbReference>
<evidence type="ECO:0000256" key="10">
    <source>
        <dbReference type="PIRSR" id="PIRSR001220-1"/>
    </source>
</evidence>
<dbReference type="PROSITE" id="PS51732">
    <property type="entry name" value="ASN_GLN_ASE_3"/>
    <property type="match status" value="1"/>
</dbReference>
<sequence length="345" mass="37386">MNKTRRILIIYTGGTIGMQQTVDGLAPAPDLAAEIRHMPELGQAFQTHPPVIETMSYEPLLDSSDMTPGRWVQIARDIQQRYQQFDGFVVLHGTDTLAYTASALSFFLEHTDKPVVVTGAQLPFAYPRSDARNNLISALEVAANMPETMTQVCVVFGSRILRGNRTTKVSAKAYDAFDSPRYPNLGAIGIDVEYNRRGRFPTDFGNFAEQGQLPADEAVALVRLFPGFSAETLRAICQNSALRGIVLEAYGAGNGPSKNQSFQDAIQDAVGAGIVVVVVSQPLDGIVRMNSYAAGSALARAGAISGRDMTTEAALTKLYYLIALGYSADMIAQHMKTPIAGEMRR</sequence>
<dbReference type="NCBIfam" id="TIGR00519">
    <property type="entry name" value="asnASE_I"/>
    <property type="match status" value="1"/>
</dbReference>
<dbReference type="InterPro" id="IPR006034">
    <property type="entry name" value="Asparaginase/glutaminase-like"/>
</dbReference>
<evidence type="ECO:0000259" key="15">
    <source>
        <dbReference type="Pfam" id="PF17763"/>
    </source>
</evidence>
<evidence type="ECO:0000256" key="1">
    <source>
        <dbReference type="ARBA" id="ARBA00010518"/>
    </source>
</evidence>
<dbReference type="InterPro" id="IPR040919">
    <property type="entry name" value="Asparaginase_C"/>
</dbReference>
<name>A0A1E8CM73_9GAMM</name>
<gene>
    <name evidence="16" type="ORF">PHACT_10585</name>
</gene>
<dbReference type="FunFam" id="3.40.50.1170:FF:000001">
    <property type="entry name" value="L-asparaginase 2"/>
    <property type="match status" value="1"/>
</dbReference>
<evidence type="ECO:0000256" key="6">
    <source>
        <dbReference type="ARBA" id="ARBA00066751"/>
    </source>
</evidence>
<comment type="caution">
    <text evidence="16">The sequence shown here is derived from an EMBL/GenBank/DDBJ whole genome shotgun (WGS) entry which is preliminary data.</text>
</comment>
<dbReference type="SMART" id="SM00870">
    <property type="entry name" value="Asparaginase"/>
    <property type="match status" value="1"/>
</dbReference>
<dbReference type="PANTHER" id="PTHR11707">
    <property type="entry name" value="L-ASPARAGINASE"/>
    <property type="match status" value="1"/>
</dbReference>
<comment type="catalytic activity">
    <reaction evidence="4">
        <text>L-asparagine + H2O = L-aspartate + NH4(+)</text>
        <dbReference type="Rhea" id="RHEA:21016"/>
        <dbReference type="ChEBI" id="CHEBI:15377"/>
        <dbReference type="ChEBI" id="CHEBI:28938"/>
        <dbReference type="ChEBI" id="CHEBI:29991"/>
        <dbReference type="ChEBI" id="CHEBI:58048"/>
        <dbReference type="EC" id="3.5.1.38"/>
    </reaction>
</comment>
<evidence type="ECO:0000256" key="12">
    <source>
        <dbReference type="PROSITE-ProRule" id="PRU10099"/>
    </source>
</evidence>
<dbReference type="InterPro" id="IPR036152">
    <property type="entry name" value="Asp/glu_Ase-like_sf"/>
</dbReference>
<feature type="domain" description="L-asparaginase N-terminal" evidence="14">
    <location>
        <begin position="6"/>
        <end position="197"/>
    </location>
</feature>
<dbReference type="PROSITE" id="PS00144">
    <property type="entry name" value="ASN_GLN_ASE_1"/>
    <property type="match status" value="1"/>
</dbReference>
<dbReference type="GO" id="GO:0050417">
    <property type="term" value="F:glutamin-(asparagin-)ase activity"/>
    <property type="evidence" value="ECO:0007669"/>
    <property type="project" value="UniProtKB-EC"/>
</dbReference>
<dbReference type="InterPro" id="IPR006033">
    <property type="entry name" value="AsnA_fam"/>
</dbReference>
<dbReference type="FunFam" id="3.40.50.40:FF:000001">
    <property type="entry name" value="L-asparaginase 1"/>
    <property type="match status" value="1"/>
</dbReference>
<dbReference type="OrthoDB" id="9788068at2"/>
<feature type="binding site" evidence="11">
    <location>
        <position position="63"/>
    </location>
    <ligand>
        <name>substrate</name>
    </ligand>
</feature>
<dbReference type="PIRSF" id="PIRSF500176">
    <property type="entry name" value="L_ASNase"/>
    <property type="match status" value="1"/>
</dbReference>
<dbReference type="SUPFAM" id="SSF53774">
    <property type="entry name" value="Glutaminase/Asparaginase"/>
    <property type="match status" value="1"/>
</dbReference>
<feature type="active site" evidence="13">
    <location>
        <position position="94"/>
    </location>
</feature>
<dbReference type="Gene3D" id="3.40.50.40">
    <property type="match status" value="1"/>
</dbReference>
<evidence type="ECO:0000313" key="17">
    <source>
        <dbReference type="Proteomes" id="UP000175669"/>
    </source>
</evidence>
<dbReference type="Gene3D" id="3.40.50.1170">
    <property type="entry name" value="L-asparaginase, N-terminal domain"/>
    <property type="match status" value="1"/>
</dbReference>
<evidence type="ECO:0000256" key="13">
    <source>
        <dbReference type="PROSITE-ProRule" id="PRU10100"/>
    </source>
</evidence>
<dbReference type="InterPro" id="IPR041725">
    <property type="entry name" value="L-asparaginase_I"/>
</dbReference>
<evidence type="ECO:0000313" key="16">
    <source>
        <dbReference type="EMBL" id="OFE13528.1"/>
    </source>
</evidence>
<keyword evidence="17" id="KW-1185">Reference proteome</keyword>
<evidence type="ECO:0000256" key="9">
    <source>
        <dbReference type="ARBA" id="ARBA00084074"/>
    </source>
</evidence>
<dbReference type="GO" id="GO:0009066">
    <property type="term" value="P:aspartate family amino acid metabolic process"/>
    <property type="evidence" value="ECO:0007669"/>
    <property type="project" value="UniProtKB-ARBA"/>
</dbReference>
<dbReference type="PROSITE" id="PS00917">
    <property type="entry name" value="ASN_GLN_ASE_2"/>
    <property type="match status" value="1"/>
</dbReference>
<dbReference type="EC" id="3.5.1.1" evidence="2"/>
<dbReference type="CDD" id="cd08963">
    <property type="entry name" value="L-asparaginase_I"/>
    <property type="match status" value="1"/>
</dbReference>
<dbReference type="AlphaFoldDB" id="A0A1E8CM73"/>
<dbReference type="RefSeq" id="WP_070117745.1">
    <property type="nucleotide sequence ID" value="NZ_CAXATG010000003.1"/>
</dbReference>
<dbReference type="EC" id="3.5.1.38" evidence="6"/>
<evidence type="ECO:0000256" key="4">
    <source>
        <dbReference type="ARBA" id="ARBA00050130"/>
    </source>
</evidence>
<evidence type="ECO:0000256" key="5">
    <source>
        <dbReference type="ARBA" id="ARBA00052564"/>
    </source>
</evidence>
<feature type="active site" description="O-isoaspartyl threonine intermediate" evidence="10">
    <location>
        <position position="15"/>
    </location>
</feature>
<dbReference type="InterPro" id="IPR027473">
    <property type="entry name" value="L-asparaginase_C"/>
</dbReference>
<comment type="similarity">
    <text evidence="1">Belongs to the asparaginase 1 family.</text>
</comment>
<protein>
    <recommendedName>
        <fullName evidence="7">Glutaminase-asparaginase</fullName>
        <ecNumber evidence="2">3.5.1.1</ecNumber>
        <ecNumber evidence="6">3.5.1.38</ecNumber>
    </recommendedName>
    <alternativeName>
        <fullName evidence="9">L-ASNase/L-GLNase</fullName>
    </alternativeName>
    <alternativeName>
        <fullName evidence="8">L-asparagine/L-glutamine amidohydrolase</fullName>
    </alternativeName>
</protein>
<dbReference type="Proteomes" id="UP000175669">
    <property type="component" value="Unassembled WGS sequence"/>
</dbReference>
<proteinExistence type="inferred from homology"/>
<evidence type="ECO:0000256" key="2">
    <source>
        <dbReference type="ARBA" id="ARBA00012920"/>
    </source>
</evidence>
<keyword evidence="3" id="KW-0378">Hydrolase</keyword>
<dbReference type="InterPro" id="IPR037152">
    <property type="entry name" value="L-asparaginase_N_sf"/>
</dbReference>
<dbReference type="EMBL" id="MASR01000001">
    <property type="protein sequence ID" value="OFE13528.1"/>
    <property type="molecule type" value="Genomic_DNA"/>
</dbReference>
<dbReference type="InterPro" id="IPR020827">
    <property type="entry name" value="Asparaginase/glutaminase_AS1"/>
</dbReference>
<organism evidence="16 17">
    <name type="scientific">Pseudohongiella acticola</name>
    <dbReference type="NCBI Taxonomy" id="1524254"/>
    <lineage>
        <taxon>Bacteria</taxon>
        <taxon>Pseudomonadati</taxon>
        <taxon>Pseudomonadota</taxon>
        <taxon>Gammaproteobacteria</taxon>
        <taxon>Pseudomonadales</taxon>
        <taxon>Pseudohongiellaceae</taxon>
        <taxon>Pseudohongiella</taxon>
    </lineage>
</organism>
<dbReference type="PRINTS" id="PR00139">
    <property type="entry name" value="ASNGLNASE"/>
</dbReference>
<reference evidence="17" key="1">
    <citation type="submission" date="2016-07" db="EMBL/GenBank/DDBJ databases">
        <authorList>
            <person name="Florea S."/>
            <person name="Webb J.S."/>
            <person name="Jaromczyk J."/>
            <person name="Schardl C.L."/>
        </authorList>
    </citation>
    <scope>NUCLEOTIDE SEQUENCE [LARGE SCALE GENOMIC DNA]</scope>
    <source>
        <strain evidence="17">KCTC 42131</strain>
    </source>
</reference>
<comment type="catalytic activity">
    <reaction evidence="5">
        <text>L-glutamine + H2O = L-glutamate + NH4(+)</text>
        <dbReference type="Rhea" id="RHEA:15889"/>
        <dbReference type="ChEBI" id="CHEBI:15377"/>
        <dbReference type="ChEBI" id="CHEBI:28938"/>
        <dbReference type="ChEBI" id="CHEBI:29985"/>
        <dbReference type="ChEBI" id="CHEBI:58359"/>
        <dbReference type="EC" id="3.5.1.38"/>
    </reaction>
</comment>
<dbReference type="PIRSF" id="PIRSF001220">
    <property type="entry name" value="L-ASNase_gatD"/>
    <property type="match status" value="1"/>
</dbReference>
<evidence type="ECO:0000256" key="11">
    <source>
        <dbReference type="PIRSR" id="PIRSR001220-2"/>
    </source>
</evidence>
<evidence type="ECO:0000256" key="8">
    <source>
        <dbReference type="ARBA" id="ARBA00083270"/>
    </source>
</evidence>
<dbReference type="SFLD" id="SFLDS00057">
    <property type="entry name" value="Glutaminase/Asparaginase"/>
    <property type="match status" value="1"/>
</dbReference>
<dbReference type="GO" id="GO:0004067">
    <property type="term" value="F:asparaginase activity"/>
    <property type="evidence" value="ECO:0007669"/>
    <property type="project" value="UniProtKB-UniRule"/>
</dbReference>
<evidence type="ECO:0000256" key="7">
    <source>
        <dbReference type="ARBA" id="ARBA00070898"/>
    </source>
</evidence>
<evidence type="ECO:0000259" key="14">
    <source>
        <dbReference type="Pfam" id="PF00710"/>
    </source>
</evidence>
<dbReference type="Pfam" id="PF00710">
    <property type="entry name" value="Asparaginase"/>
    <property type="match status" value="1"/>
</dbReference>
<feature type="domain" description="Asparaginase/glutaminase C-terminal" evidence="15">
    <location>
        <begin position="219"/>
        <end position="335"/>
    </location>
</feature>
<feature type="active site" evidence="12">
    <location>
        <position position="15"/>
    </location>
</feature>
<dbReference type="InterPro" id="IPR027475">
    <property type="entry name" value="Asparaginase/glutaminase_AS2"/>
</dbReference>
<feature type="binding site" evidence="11">
    <location>
        <begin position="94"/>
        <end position="95"/>
    </location>
    <ligand>
        <name>substrate</name>
    </ligand>
</feature>